<dbReference type="HAMAP" id="MF_00382">
    <property type="entry name" value="Ribosomal_bL20"/>
    <property type="match status" value="1"/>
</dbReference>
<evidence type="ECO:0000256" key="2">
    <source>
        <dbReference type="ARBA" id="ARBA00022980"/>
    </source>
</evidence>
<sequence length="129" mass="14723">MAKAKGSITARRHKKILKMAKGYRGARRKQYRRAKEAVLHAGQYAFAGRRLRRRDFRTLWISRINAALKPYGISYSKFIALLKKAEINLDRKILSQLALAEPESFKALVEKVISAPRKVTKDGRSPKAT</sequence>
<keyword evidence="5 6" id="KW-0694">RNA-binding</keyword>
<evidence type="ECO:0000313" key="7">
    <source>
        <dbReference type="EMBL" id="OGC44497.1"/>
    </source>
</evidence>
<dbReference type="InterPro" id="IPR035566">
    <property type="entry name" value="Ribosomal_protein_bL20_C"/>
</dbReference>
<keyword evidence="5 6" id="KW-0699">rRNA-binding</keyword>
<dbReference type="EMBL" id="MEUW01000019">
    <property type="protein sequence ID" value="OGC44497.1"/>
    <property type="molecule type" value="Genomic_DNA"/>
</dbReference>
<dbReference type="Proteomes" id="UP000176583">
    <property type="component" value="Unassembled WGS sequence"/>
</dbReference>
<dbReference type="Pfam" id="PF00453">
    <property type="entry name" value="Ribosomal_L20"/>
    <property type="match status" value="1"/>
</dbReference>
<comment type="caution">
    <text evidence="7">The sequence shown here is derived from an EMBL/GenBank/DDBJ whole genome shotgun (WGS) entry which is preliminary data.</text>
</comment>
<dbReference type="AlphaFoldDB" id="A0A1F4UHU8"/>
<comment type="similarity">
    <text evidence="1 5 6">Belongs to the bacterial ribosomal protein bL20 family.</text>
</comment>
<dbReference type="PANTHER" id="PTHR10986">
    <property type="entry name" value="39S RIBOSOMAL PROTEIN L20"/>
    <property type="match status" value="1"/>
</dbReference>
<dbReference type="GO" id="GO:0005840">
    <property type="term" value="C:ribosome"/>
    <property type="evidence" value="ECO:0007669"/>
    <property type="project" value="UniProtKB-KW"/>
</dbReference>
<dbReference type="NCBIfam" id="TIGR01032">
    <property type="entry name" value="rplT_bact"/>
    <property type="match status" value="1"/>
</dbReference>
<evidence type="ECO:0000256" key="6">
    <source>
        <dbReference type="RuleBase" id="RU000560"/>
    </source>
</evidence>
<reference evidence="7 8" key="1">
    <citation type="journal article" date="2016" name="Nat. Commun.">
        <title>Thousands of microbial genomes shed light on interconnected biogeochemical processes in an aquifer system.</title>
        <authorList>
            <person name="Anantharaman K."/>
            <person name="Brown C.T."/>
            <person name="Hug L.A."/>
            <person name="Sharon I."/>
            <person name="Castelle C.J."/>
            <person name="Probst A.J."/>
            <person name="Thomas B.C."/>
            <person name="Singh A."/>
            <person name="Wilkins M.J."/>
            <person name="Karaoz U."/>
            <person name="Brodie E.L."/>
            <person name="Williams K.H."/>
            <person name="Hubbard S.S."/>
            <person name="Banfield J.F."/>
        </authorList>
    </citation>
    <scope>NUCLEOTIDE SEQUENCE [LARGE SCALE GENOMIC DNA]</scope>
</reference>
<organism evidence="7 8">
    <name type="scientific">candidate division WWE3 bacterium RBG_19FT_COMBO_53_11</name>
    <dbReference type="NCBI Taxonomy" id="1802613"/>
    <lineage>
        <taxon>Bacteria</taxon>
        <taxon>Katanobacteria</taxon>
    </lineage>
</organism>
<name>A0A1F4UHU8_UNCKA</name>
<accession>A0A1F4UHU8</accession>
<dbReference type="FunFam" id="1.10.1900.20:FF:000001">
    <property type="entry name" value="50S ribosomal protein L20"/>
    <property type="match status" value="1"/>
</dbReference>
<evidence type="ECO:0000256" key="3">
    <source>
        <dbReference type="ARBA" id="ARBA00023274"/>
    </source>
</evidence>
<evidence type="ECO:0000256" key="4">
    <source>
        <dbReference type="ARBA" id="ARBA00035172"/>
    </source>
</evidence>
<keyword evidence="3 5" id="KW-0687">Ribonucleoprotein</keyword>
<gene>
    <name evidence="5" type="primary">rplT</name>
    <name evidence="7" type="ORF">A2V54_01185</name>
</gene>
<proteinExistence type="inferred from homology"/>
<dbReference type="GO" id="GO:0003735">
    <property type="term" value="F:structural constituent of ribosome"/>
    <property type="evidence" value="ECO:0007669"/>
    <property type="project" value="InterPro"/>
</dbReference>
<dbReference type="PRINTS" id="PR00062">
    <property type="entry name" value="RIBOSOMALL20"/>
</dbReference>
<comment type="function">
    <text evidence="5 6">Binds directly to 23S ribosomal RNA and is necessary for the in vitro assembly process of the 50S ribosomal subunit. It is not involved in the protein synthesizing functions of that subunit.</text>
</comment>
<dbReference type="Gene3D" id="1.10.1900.20">
    <property type="entry name" value="Ribosomal protein L20"/>
    <property type="match status" value="1"/>
</dbReference>
<dbReference type="GO" id="GO:0006412">
    <property type="term" value="P:translation"/>
    <property type="evidence" value="ECO:0007669"/>
    <property type="project" value="InterPro"/>
</dbReference>
<dbReference type="CDD" id="cd07026">
    <property type="entry name" value="Ribosomal_L20"/>
    <property type="match status" value="1"/>
</dbReference>
<evidence type="ECO:0000256" key="1">
    <source>
        <dbReference type="ARBA" id="ARBA00007698"/>
    </source>
</evidence>
<protein>
    <recommendedName>
        <fullName evidence="4 5">Large ribosomal subunit protein bL20</fullName>
    </recommendedName>
</protein>
<dbReference type="GO" id="GO:0000027">
    <property type="term" value="P:ribosomal large subunit assembly"/>
    <property type="evidence" value="ECO:0007669"/>
    <property type="project" value="UniProtKB-UniRule"/>
</dbReference>
<dbReference type="STRING" id="1802613.A2V54_01185"/>
<dbReference type="GO" id="GO:0019843">
    <property type="term" value="F:rRNA binding"/>
    <property type="evidence" value="ECO:0007669"/>
    <property type="project" value="UniProtKB-UniRule"/>
</dbReference>
<evidence type="ECO:0000313" key="8">
    <source>
        <dbReference type="Proteomes" id="UP000176583"/>
    </source>
</evidence>
<evidence type="ECO:0000256" key="5">
    <source>
        <dbReference type="HAMAP-Rule" id="MF_00382"/>
    </source>
</evidence>
<dbReference type="GO" id="GO:1990904">
    <property type="term" value="C:ribonucleoprotein complex"/>
    <property type="evidence" value="ECO:0007669"/>
    <property type="project" value="UniProtKB-KW"/>
</dbReference>
<keyword evidence="2 5" id="KW-0689">Ribosomal protein</keyword>
<dbReference type="Gene3D" id="6.10.160.10">
    <property type="match status" value="1"/>
</dbReference>
<dbReference type="InterPro" id="IPR005813">
    <property type="entry name" value="Ribosomal_bL20"/>
</dbReference>
<dbReference type="SUPFAM" id="SSF74731">
    <property type="entry name" value="Ribosomal protein L20"/>
    <property type="match status" value="1"/>
</dbReference>